<gene>
    <name evidence="10" type="primary">rsgA</name>
    <name evidence="13" type="ORF">EDD29_6725</name>
</gene>
<dbReference type="PROSITE" id="PS51721">
    <property type="entry name" value="G_CP"/>
    <property type="match status" value="1"/>
</dbReference>
<keyword evidence="6 10" id="KW-0378">Hydrolase</keyword>
<keyword evidence="2 10" id="KW-0690">Ribosome biogenesis</keyword>
<feature type="binding site" evidence="10">
    <location>
        <position position="288"/>
    </location>
    <ligand>
        <name>Zn(2+)</name>
        <dbReference type="ChEBI" id="CHEBI:29105"/>
    </ligand>
</feature>
<keyword evidence="4 10" id="KW-0699">rRNA-binding</keyword>
<dbReference type="PANTHER" id="PTHR32120:SF10">
    <property type="entry name" value="SMALL RIBOSOMAL SUBUNIT BIOGENESIS GTPASE RSGA"/>
    <property type="match status" value="1"/>
</dbReference>
<evidence type="ECO:0000313" key="14">
    <source>
        <dbReference type="Proteomes" id="UP000272400"/>
    </source>
</evidence>
<evidence type="ECO:0000259" key="12">
    <source>
        <dbReference type="PROSITE" id="PS51721"/>
    </source>
</evidence>
<evidence type="ECO:0000313" key="13">
    <source>
        <dbReference type="EMBL" id="ROO89038.1"/>
    </source>
</evidence>
<comment type="function">
    <text evidence="10">One of several proteins that assist in the late maturation steps of the functional core of the 30S ribosomal subunit. Helps release RbfA from mature subunits. May play a role in the assembly of ribosomal proteins into the subunit. Circularly permuted GTPase that catalyzes slow GTP hydrolysis, GTPase activity is stimulated by the 30S ribosomal subunit.</text>
</comment>
<accession>A0A3N1D7E4</accession>
<dbReference type="InterPro" id="IPR027417">
    <property type="entry name" value="P-loop_NTPase"/>
</dbReference>
<dbReference type="GO" id="GO:0005737">
    <property type="term" value="C:cytoplasm"/>
    <property type="evidence" value="ECO:0007669"/>
    <property type="project" value="UniProtKB-SubCell"/>
</dbReference>
<evidence type="ECO:0000256" key="3">
    <source>
        <dbReference type="ARBA" id="ARBA00022723"/>
    </source>
</evidence>
<dbReference type="Pfam" id="PF03193">
    <property type="entry name" value="RsgA_GTPase"/>
    <property type="match status" value="1"/>
</dbReference>
<comment type="cofactor">
    <cofactor evidence="10">
        <name>Zn(2+)</name>
        <dbReference type="ChEBI" id="CHEBI:29105"/>
    </cofactor>
    <text evidence="10">Binds 1 zinc ion per subunit.</text>
</comment>
<dbReference type="Proteomes" id="UP000272400">
    <property type="component" value="Unassembled WGS sequence"/>
</dbReference>
<dbReference type="GO" id="GO:0042274">
    <property type="term" value="P:ribosomal small subunit biogenesis"/>
    <property type="evidence" value="ECO:0007669"/>
    <property type="project" value="UniProtKB-UniRule"/>
</dbReference>
<dbReference type="PROSITE" id="PS50936">
    <property type="entry name" value="ENGC_GTPASE"/>
    <property type="match status" value="1"/>
</dbReference>
<dbReference type="InterPro" id="IPR030378">
    <property type="entry name" value="G_CP_dom"/>
</dbReference>
<dbReference type="InterPro" id="IPR004881">
    <property type="entry name" value="Ribosome_biogen_GTPase_RsgA"/>
</dbReference>
<comment type="caution">
    <text evidence="13">The sequence shown here is derived from an EMBL/GenBank/DDBJ whole genome shotgun (WGS) entry which is preliminary data.</text>
</comment>
<keyword evidence="8 10" id="KW-0694">RNA-binding</keyword>
<evidence type="ECO:0000256" key="4">
    <source>
        <dbReference type="ARBA" id="ARBA00022730"/>
    </source>
</evidence>
<evidence type="ECO:0000256" key="2">
    <source>
        <dbReference type="ARBA" id="ARBA00022517"/>
    </source>
</evidence>
<sequence length="354" mass="37401">MASGFPSPRSLPSHESLEAFGYDASLAAHLESGLEPGRVVRVDRGACVVVTAGGTRQAVNRLAEPVRPCVGDWAGVTSGREAVVRQILPRRTAIVRAAAAPGVSAGQVLAANVDIVYIAEPAVPEIDLGRIERLLALVWESGARPVVLITKADLAGTVLPESELDKVVRAAPGAEVVAVSSVARTGLEGLAPLPGETAVVLGRSGAGKSTLVNALAGREAMATGEIREADGRGRHTTVHRELLLLPGGGMVIDTPGLRSIGLQADGEGVSRTFADLAELAEECRFTDCAHTTEPGCAVTRAVADGTLPERRLASWRKLQREAEWAASRTDARLRAERENRWKSIHKEMRGRNRP</sequence>
<evidence type="ECO:0000256" key="1">
    <source>
        <dbReference type="ARBA" id="ARBA00022490"/>
    </source>
</evidence>
<proteinExistence type="inferred from homology"/>
<dbReference type="EC" id="3.6.1.-" evidence="10"/>
<keyword evidence="1 10" id="KW-0963">Cytoplasm</keyword>
<keyword evidence="3 10" id="KW-0479">Metal-binding</keyword>
<evidence type="ECO:0000256" key="7">
    <source>
        <dbReference type="ARBA" id="ARBA00022833"/>
    </source>
</evidence>
<dbReference type="HAMAP" id="MF_01820">
    <property type="entry name" value="GTPase_RsgA"/>
    <property type="match status" value="1"/>
</dbReference>
<dbReference type="CDD" id="cd01854">
    <property type="entry name" value="YjeQ_EngC"/>
    <property type="match status" value="1"/>
</dbReference>
<feature type="binding site" evidence="10">
    <location>
        <begin position="150"/>
        <end position="153"/>
    </location>
    <ligand>
        <name>GTP</name>
        <dbReference type="ChEBI" id="CHEBI:37565"/>
    </ligand>
</feature>
<dbReference type="InterPro" id="IPR010914">
    <property type="entry name" value="RsgA_GTPase_dom"/>
</dbReference>
<dbReference type="AlphaFoldDB" id="A0A3N1D7E4"/>
<dbReference type="GO" id="GO:0046872">
    <property type="term" value="F:metal ion binding"/>
    <property type="evidence" value="ECO:0007669"/>
    <property type="project" value="UniProtKB-KW"/>
</dbReference>
<evidence type="ECO:0000256" key="8">
    <source>
        <dbReference type="ARBA" id="ARBA00022884"/>
    </source>
</evidence>
<organism evidence="13 14">
    <name type="scientific">Actinocorallia herbida</name>
    <dbReference type="NCBI Taxonomy" id="58109"/>
    <lineage>
        <taxon>Bacteria</taxon>
        <taxon>Bacillati</taxon>
        <taxon>Actinomycetota</taxon>
        <taxon>Actinomycetes</taxon>
        <taxon>Streptosporangiales</taxon>
        <taxon>Thermomonosporaceae</taxon>
        <taxon>Actinocorallia</taxon>
    </lineage>
</organism>
<dbReference type="PANTHER" id="PTHR32120">
    <property type="entry name" value="SMALL RIBOSOMAL SUBUNIT BIOGENESIS GTPASE RSGA"/>
    <property type="match status" value="1"/>
</dbReference>
<comment type="subunit">
    <text evidence="10">Monomer. Associates with 30S ribosomal subunit, binds 16S rRNA.</text>
</comment>
<dbReference type="EMBL" id="RJKE01000001">
    <property type="protein sequence ID" value="ROO89038.1"/>
    <property type="molecule type" value="Genomic_DNA"/>
</dbReference>
<feature type="domain" description="CP-type G" evidence="12">
    <location>
        <begin position="103"/>
        <end position="260"/>
    </location>
</feature>
<comment type="similarity">
    <text evidence="10">Belongs to the TRAFAC class YlqF/YawG GTPase family. RsgA subfamily.</text>
</comment>
<evidence type="ECO:0000256" key="5">
    <source>
        <dbReference type="ARBA" id="ARBA00022741"/>
    </source>
</evidence>
<reference evidence="13 14" key="1">
    <citation type="submission" date="2018-11" db="EMBL/GenBank/DDBJ databases">
        <title>Sequencing the genomes of 1000 actinobacteria strains.</title>
        <authorList>
            <person name="Klenk H.-P."/>
        </authorList>
    </citation>
    <scope>NUCLEOTIDE SEQUENCE [LARGE SCALE GENOMIC DNA]</scope>
    <source>
        <strain evidence="13 14">DSM 44254</strain>
    </source>
</reference>
<dbReference type="Gene3D" id="3.40.50.300">
    <property type="entry name" value="P-loop containing nucleotide triphosphate hydrolases"/>
    <property type="match status" value="1"/>
</dbReference>
<keyword evidence="7 10" id="KW-0862">Zinc</keyword>
<dbReference type="Gene3D" id="1.10.40.50">
    <property type="entry name" value="Probable gtpase engc, domain 3"/>
    <property type="match status" value="1"/>
</dbReference>
<comment type="subcellular location">
    <subcellularLocation>
        <location evidence="10">Cytoplasm</location>
    </subcellularLocation>
</comment>
<dbReference type="GO" id="GO:0019843">
    <property type="term" value="F:rRNA binding"/>
    <property type="evidence" value="ECO:0007669"/>
    <property type="project" value="UniProtKB-KW"/>
</dbReference>
<evidence type="ECO:0000256" key="10">
    <source>
        <dbReference type="HAMAP-Rule" id="MF_01820"/>
    </source>
</evidence>
<dbReference type="OrthoDB" id="9809485at2"/>
<keyword evidence="5 10" id="KW-0547">Nucleotide-binding</keyword>
<evidence type="ECO:0000259" key="11">
    <source>
        <dbReference type="PROSITE" id="PS50936"/>
    </source>
</evidence>
<evidence type="ECO:0000256" key="6">
    <source>
        <dbReference type="ARBA" id="ARBA00022801"/>
    </source>
</evidence>
<feature type="binding site" evidence="10">
    <location>
        <begin position="202"/>
        <end position="210"/>
    </location>
    <ligand>
        <name>GTP</name>
        <dbReference type="ChEBI" id="CHEBI:37565"/>
    </ligand>
</feature>
<dbReference type="NCBIfam" id="TIGR00157">
    <property type="entry name" value="ribosome small subunit-dependent GTPase A"/>
    <property type="match status" value="1"/>
</dbReference>
<name>A0A3N1D7E4_9ACTN</name>
<keyword evidence="14" id="KW-1185">Reference proteome</keyword>
<feature type="domain" description="EngC GTPase" evidence="11">
    <location>
        <begin position="111"/>
        <end position="258"/>
    </location>
</feature>
<feature type="binding site" evidence="10">
    <location>
        <position position="290"/>
    </location>
    <ligand>
        <name>Zn(2+)</name>
        <dbReference type="ChEBI" id="CHEBI:29105"/>
    </ligand>
</feature>
<evidence type="ECO:0000256" key="9">
    <source>
        <dbReference type="ARBA" id="ARBA00023134"/>
    </source>
</evidence>
<dbReference type="GO" id="GO:0005525">
    <property type="term" value="F:GTP binding"/>
    <property type="evidence" value="ECO:0007669"/>
    <property type="project" value="UniProtKB-UniRule"/>
</dbReference>
<protein>
    <recommendedName>
        <fullName evidence="10">Small ribosomal subunit biogenesis GTPase RsgA</fullName>
        <ecNumber evidence="10">3.6.1.-</ecNumber>
    </recommendedName>
</protein>
<feature type="binding site" evidence="10">
    <location>
        <position position="296"/>
    </location>
    <ligand>
        <name>Zn(2+)</name>
        <dbReference type="ChEBI" id="CHEBI:29105"/>
    </ligand>
</feature>
<feature type="binding site" evidence="10">
    <location>
        <position position="283"/>
    </location>
    <ligand>
        <name>Zn(2+)</name>
        <dbReference type="ChEBI" id="CHEBI:29105"/>
    </ligand>
</feature>
<dbReference type="RefSeq" id="WP_123668197.1">
    <property type="nucleotide sequence ID" value="NZ_RJKE01000001.1"/>
</dbReference>
<dbReference type="GO" id="GO:0003924">
    <property type="term" value="F:GTPase activity"/>
    <property type="evidence" value="ECO:0007669"/>
    <property type="project" value="UniProtKB-UniRule"/>
</dbReference>
<keyword evidence="9 10" id="KW-0342">GTP-binding</keyword>
<dbReference type="SUPFAM" id="SSF52540">
    <property type="entry name" value="P-loop containing nucleoside triphosphate hydrolases"/>
    <property type="match status" value="1"/>
</dbReference>